<keyword evidence="3 5" id="KW-1133">Transmembrane helix</keyword>
<dbReference type="Gene3D" id="1.20.1280.290">
    <property type="match status" value="1"/>
</dbReference>
<evidence type="ECO:0000256" key="1">
    <source>
        <dbReference type="ARBA" id="ARBA00004141"/>
    </source>
</evidence>
<reference evidence="6" key="1">
    <citation type="submission" date="2021-10" db="EMBL/GenBank/DDBJ databases">
        <title>Roseicella aerolatum sp. nov., isolated from aerosols of e-waste dismantling site.</title>
        <authorList>
            <person name="Qin T."/>
        </authorList>
    </citation>
    <scope>NUCLEOTIDE SEQUENCE</scope>
    <source>
        <strain evidence="6">GB24</strain>
    </source>
</reference>
<keyword evidence="2 5" id="KW-0812">Transmembrane</keyword>
<feature type="transmembrane region" description="Helical" evidence="5">
    <location>
        <begin position="6"/>
        <end position="27"/>
    </location>
</feature>
<evidence type="ECO:0000256" key="5">
    <source>
        <dbReference type="SAM" id="Phobius"/>
    </source>
</evidence>
<comment type="subcellular location">
    <subcellularLocation>
        <location evidence="1">Membrane</location>
        <topology evidence="1">Multi-pass membrane protein</topology>
    </subcellularLocation>
</comment>
<organism evidence="6 7">
    <name type="scientific">Roseicella aerolata</name>
    <dbReference type="NCBI Taxonomy" id="2883479"/>
    <lineage>
        <taxon>Bacteria</taxon>
        <taxon>Pseudomonadati</taxon>
        <taxon>Pseudomonadota</taxon>
        <taxon>Alphaproteobacteria</taxon>
        <taxon>Acetobacterales</taxon>
        <taxon>Roseomonadaceae</taxon>
        <taxon>Roseicella</taxon>
    </lineage>
</organism>
<keyword evidence="4 5" id="KW-0472">Membrane</keyword>
<dbReference type="Proteomes" id="UP001139311">
    <property type="component" value="Unassembled WGS sequence"/>
</dbReference>
<comment type="caution">
    <text evidence="6">The sequence shown here is derived from an EMBL/GenBank/DDBJ whole genome shotgun (WGS) entry which is preliminary data.</text>
</comment>
<dbReference type="InterPro" id="IPR047662">
    <property type="entry name" value="SemiSWEET"/>
</dbReference>
<dbReference type="GO" id="GO:0051119">
    <property type="term" value="F:sugar transmembrane transporter activity"/>
    <property type="evidence" value="ECO:0007669"/>
    <property type="project" value="InterPro"/>
</dbReference>
<evidence type="ECO:0000313" key="6">
    <source>
        <dbReference type="EMBL" id="MCB4821330.1"/>
    </source>
</evidence>
<evidence type="ECO:0000256" key="2">
    <source>
        <dbReference type="ARBA" id="ARBA00022692"/>
    </source>
</evidence>
<gene>
    <name evidence="6" type="ORF">LHA35_06240</name>
</gene>
<protein>
    <submittedName>
        <fullName evidence="6">SemiSWEET transporter</fullName>
    </submittedName>
</protein>
<dbReference type="RefSeq" id="WP_226605920.1">
    <property type="nucleotide sequence ID" value="NZ_JAJAQI010000007.1"/>
</dbReference>
<accession>A0A9X1IE09</accession>
<evidence type="ECO:0000256" key="4">
    <source>
        <dbReference type="ARBA" id="ARBA00023136"/>
    </source>
</evidence>
<name>A0A9X1IE09_9PROT</name>
<sequence length="99" mass="10927">MDAATIVGGLATLCSTTSFVPQAWKVIRTRDTTSISTRMYVVTVVGFSLWLTYGLLLWQWPLILTNGICLLLSAFILLMKLLPRRQKEKVAEALDPAAG</sequence>
<dbReference type="AlphaFoldDB" id="A0A9X1IE09"/>
<dbReference type="GO" id="GO:0016020">
    <property type="term" value="C:membrane"/>
    <property type="evidence" value="ECO:0007669"/>
    <property type="project" value="UniProtKB-SubCell"/>
</dbReference>
<dbReference type="EMBL" id="JAJAQI010000007">
    <property type="protein sequence ID" value="MCB4821330.1"/>
    <property type="molecule type" value="Genomic_DNA"/>
</dbReference>
<evidence type="ECO:0000256" key="3">
    <source>
        <dbReference type="ARBA" id="ARBA00022989"/>
    </source>
</evidence>
<evidence type="ECO:0000313" key="7">
    <source>
        <dbReference type="Proteomes" id="UP001139311"/>
    </source>
</evidence>
<dbReference type="InterPro" id="IPR006603">
    <property type="entry name" value="PQ-loop_rpt"/>
</dbReference>
<dbReference type="NCBIfam" id="NF037968">
    <property type="entry name" value="SemiSWEET_2"/>
    <property type="match status" value="1"/>
</dbReference>
<feature type="transmembrane region" description="Helical" evidence="5">
    <location>
        <begin position="62"/>
        <end position="82"/>
    </location>
</feature>
<keyword evidence="7" id="KW-1185">Reference proteome</keyword>
<feature type="transmembrane region" description="Helical" evidence="5">
    <location>
        <begin position="39"/>
        <end position="56"/>
    </location>
</feature>
<proteinExistence type="predicted"/>
<dbReference type="Pfam" id="PF04193">
    <property type="entry name" value="PQ-loop"/>
    <property type="match status" value="1"/>
</dbReference>